<dbReference type="AlphaFoldDB" id="A0A5J9VLZ6"/>
<feature type="region of interest" description="Disordered" evidence="4">
    <location>
        <begin position="102"/>
        <end position="129"/>
    </location>
</feature>
<dbReference type="Proteomes" id="UP000324897">
    <property type="component" value="Unassembled WGS sequence"/>
</dbReference>
<dbReference type="GO" id="GO:0008270">
    <property type="term" value="F:zinc ion binding"/>
    <property type="evidence" value="ECO:0007669"/>
    <property type="project" value="UniProtKB-KW"/>
</dbReference>
<dbReference type="InterPro" id="IPR011016">
    <property type="entry name" value="Znf_RING-CH"/>
</dbReference>
<accession>A0A5J9VLZ6</accession>
<keyword evidence="3" id="KW-0862">Zinc</keyword>
<evidence type="ECO:0000256" key="2">
    <source>
        <dbReference type="ARBA" id="ARBA00022771"/>
    </source>
</evidence>
<dbReference type="Gene3D" id="3.30.40.10">
    <property type="entry name" value="Zinc/RING finger domain, C3HC4 (zinc finger)"/>
    <property type="match status" value="1"/>
</dbReference>
<proteinExistence type="predicted"/>
<keyword evidence="2" id="KW-0863">Zinc-finger</keyword>
<dbReference type="Gramene" id="TVU36486">
    <property type="protein sequence ID" value="TVU36486"/>
    <property type="gene ID" value="EJB05_18422"/>
</dbReference>
<evidence type="ECO:0000313" key="8">
    <source>
        <dbReference type="Proteomes" id="UP000324897"/>
    </source>
</evidence>
<dbReference type="EMBL" id="RWGY01000009">
    <property type="protein sequence ID" value="TVU36486.1"/>
    <property type="molecule type" value="Genomic_DNA"/>
</dbReference>
<keyword evidence="5" id="KW-0472">Membrane</keyword>
<dbReference type="SUPFAM" id="SSF57850">
    <property type="entry name" value="RING/U-box"/>
    <property type="match status" value="1"/>
</dbReference>
<keyword evidence="5" id="KW-1133">Transmembrane helix</keyword>
<dbReference type="PANTHER" id="PTHR46214:SF30">
    <property type="entry name" value="OS01G0850200 PROTEIN"/>
    <property type="match status" value="1"/>
</dbReference>
<feature type="domain" description="RING-CH-type" evidence="6">
    <location>
        <begin position="157"/>
        <end position="223"/>
    </location>
</feature>
<evidence type="ECO:0000259" key="6">
    <source>
        <dbReference type="PROSITE" id="PS51292"/>
    </source>
</evidence>
<organism evidence="7 8">
    <name type="scientific">Eragrostis curvula</name>
    <name type="common">weeping love grass</name>
    <dbReference type="NCBI Taxonomy" id="38414"/>
    <lineage>
        <taxon>Eukaryota</taxon>
        <taxon>Viridiplantae</taxon>
        <taxon>Streptophyta</taxon>
        <taxon>Embryophyta</taxon>
        <taxon>Tracheophyta</taxon>
        <taxon>Spermatophyta</taxon>
        <taxon>Magnoliopsida</taxon>
        <taxon>Liliopsida</taxon>
        <taxon>Poales</taxon>
        <taxon>Poaceae</taxon>
        <taxon>PACMAD clade</taxon>
        <taxon>Chloridoideae</taxon>
        <taxon>Eragrostideae</taxon>
        <taxon>Eragrostidinae</taxon>
        <taxon>Eragrostis</taxon>
    </lineage>
</organism>
<protein>
    <recommendedName>
        <fullName evidence="6">RING-CH-type domain-containing protein</fullName>
    </recommendedName>
</protein>
<evidence type="ECO:0000313" key="7">
    <source>
        <dbReference type="EMBL" id="TVU36486.1"/>
    </source>
</evidence>
<keyword evidence="5" id="KW-0812">Transmembrane</keyword>
<dbReference type="Pfam" id="PF12906">
    <property type="entry name" value="RINGv"/>
    <property type="match status" value="1"/>
</dbReference>
<keyword evidence="8" id="KW-1185">Reference proteome</keyword>
<feature type="non-terminal residue" evidence="7">
    <location>
        <position position="1"/>
    </location>
</feature>
<evidence type="ECO:0000256" key="3">
    <source>
        <dbReference type="ARBA" id="ARBA00022833"/>
    </source>
</evidence>
<dbReference type="PANTHER" id="PTHR46214">
    <property type="entry name" value="ZINC FINGER, RING-CH-TYPE"/>
    <property type="match status" value="1"/>
</dbReference>
<evidence type="ECO:0000256" key="4">
    <source>
        <dbReference type="SAM" id="MobiDB-lite"/>
    </source>
</evidence>
<feature type="region of interest" description="Disordered" evidence="4">
    <location>
        <begin position="52"/>
        <end position="90"/>
    </location>
</feature>
<gene>
    <name evidence="7" type="ORF">EJB05_18422</name>
</gene>
<dbReference type="PROSITE" id="PS51292">
    <property type="entry name" value="ZF_RING_CH"/>
    <property type="match status" value="1"/>
</dbReference>
<comment type="caution">
    <text evidence="7">The sequence shown here is derived from an EMBL/GenBank/DDBJ whole genome shotgun (WGS) entry which is preliminary data.</text>
</comment>
<name>A0A5J9VLZ6_9POAL</name>
<evidence type="ECO:0000256" key="1">
    <source>
        <dbReference type="ARBA" id="ARBA00022723"/>
    </source>
</evidence>
<sequence>MPYISPLWNFLGSLLLVIGRIELRLLRLGSWTPAAARVVSLVAMVNEGQPSAITAAPAGPVPDVEQGGGRRRPEESSDEEEGSQCFSDADYRSWHSHSRQDSALEDSISTSASVGSGADTGAGAVDEAERGRKSCVSECSLDDVDLEAGLAEITKASPDKAESNCRICHLGLQSAADESGAGIVLGCSCKEDLSRAHKQCAETWFKIRGNKICEICGSTACNVAGFGDADFIEQWNDSSSNNGAAQAAANEPRRFWQGHRFLNFLLACMVFAFVISWLFHFNVPG</sequence>
<keyword evidence="1" id="KW-0479">Metal-binding</keyword>
<dbReference type="OrthoDB" id="1912066at2759"/>
<feature type="transmembrane region" description="Helical" evidence="5">
    <location>
        <begin position="261"/>
        <end position="279"/>
    </location>
</feature>
<evidence type="ECO:0000256" key="5">
    <source>
        <dbReference type="SAM" id="Phobius"/>
    </source>
</evidence>
<dbReference type="SMART" id="SM00744">
    <property type="entry name" value="RINGv"/>
    <property type="match status" value="1"/>
</dbReference>
<dbReference type="InterPro" id="IPR013083">
    <property type="entry name" value="Znf_RING/FYVE/PHD"/>
</dbReference>
<reference evidence="7 8" key="1">
    <citation type="journal article" date="2019" name="Sci. Rep.">
        <title>A high-quality genome of Eragrostis curvula grass provides insights into Poaceae evolution and supports new strategies to enhance forage quality.</title>
        <authorList>
            <person name="Carballo J."/>
            <person name="Santos B.A.C.M."/>
            <person name="Zappacosta D."/>
            <person name="Garbus I."/>
            <person name="Selva J.P."/>
            <person name="Gallo C.A."/>
            <person name="Diaz A."/>
            <person name="Albertini E."/>
            <person name="Caccamo M."/>
            <person name="Echenique V."/>
        </authorList>
    </citation>
    <scope>NUCLEOTIDE SEQUENCE [LARGE SCALE GENOMIC DNA]</scope>
    <source>
        <strain evidence="8">cv. Victoria</strain>
        <tissue evidence="7">Leaf</tissue>
    </source>
</reference>